<dbReference type="Proteomes" id="UP001620626">
    <property type="component" value="Unassembled WGS sequence"/>
</dbReference>
<dbReference type="SMART" id="SM00212">
    <property type="entry name" value="UBCc"/>
    <property type="match status" value="1"/>
</dbReference>
<dbReference type="PROSITE" id="PS50127">
    <property type="entry name" value="UBC_2"/>
    <property type="match status" value="1"/>
</dbReference>
<dbReference type="InterPro" id="IPR000608">
    <property type="entry name" value="UBC"/>
</dbReference>
<evidence type="ECO:0000259" key="1">
    <source>
        <dbReference type="PROSITE" id="PS50127"/>
    </source>
</evidence>
<proteinExistence type="predicted"/>
<dbReference type="Pfam" id="PF00179">
    <property type="entry name" value="UQ_con"/>
    <property type="match status" value="1"/>
</dbReference>
<evidence type="ECO:0000313" key="3">
    <source>
        <dbReference type="Proteomes" id="UP001620626"/>
    </source>
</evidence>
<gene>
    <name evidence="2" type="ORF">niasHT_026977</name>
</gene>
<evidence type="ECO:0000313" key="2">
    <source>
        <dbReference type="EMBL" id="KAL3105543.1"/>
    </source>
</evidence>
<protein>
    <recommendedName>
        <fullName evidence="1">UBC core domain-containing protein</fullName>
    </recommendedName>
</protein>
<sequence length="203" mass="23253">MVNFTVSHTKNYLRLSSYLHCATTKALQKQPHRRFSSSIRPFLINSLAVFEMTQKRLKPELAELNQEPIPGCTAAPIDDGRDFYHWKATIKGPAGSPYEGGTFNMDIVFHRDYPITPPIVKFETPVYHFNVGKDGALLMDLLLQINWAPLMTVSTVLLAISSLLSDPSQHTCALDMDIEIIYRKDREQYNRNAREWTQKHAMK</sequence>
<dbReference type="PANTHER" id="PTHR24067">
    <property type="entry name" value="UBIQUITIN-CONJUGATING ENZYME E2"/>
    <property type="match status" value="1"/>
</dbReference>
<dbReference type="InterPro" id="IPR050113">
    <property type="entry name" value="Ub_conjugating_enzyme"/>
</dbReference>
<reference evidence="2 3" key="1">
    <citation type="submission" date="2024-10" db="EMBL/GenBank/DDBJ databases">
        <authorList>
            <person name="Kim D."/>
        </authorList>
    </citation>
    <scope>NUCLEOTIDE SEQUENCE [LARGE SCALE GENOMIC DNA]</scope>
    <source>
        <strain evidence="2">BH-2024</strain>
    </source>
</reference>
<dbReference type="Gene3D" id="3.10.110.10">
    <property type="entry name" value="Ubiquitin Conjugating Enzyme"/>
    <property type="match status" value="1"/>
</dbReference>
<dbReference type="GO" id="GO:0032446">
    <property type="term" value="P:protein modification by small protein conjugation"/>
    <property type="evidence" value="ECO:0007669"/>
    <property type="project" value="UniProtKB-ARBA"/>
</dbReference>
<dbReference type="AlphaFoldDB" id="A0ABD2KRM0"/>
<comment type="caution">
    <text evidence="2">The sequence shown here is derived from an EMBL/GenBank/DDBJ whole genome shotgun (WGS) entry which is preliminary data.</text>
</comment>
<organism evidence="2 3">
    <name type="scientific">Heterodera trifolii</name>
    <dbReference type="NCBI Taxonomy" id="157864"/>
    <lineage>
        <taxon>Eukaryota</taxon>
        <taxon>Metazoa</taxon>
        <taxon>Ecdysozoa</taxon>
        <taxon>Nematoda</taxon>
        <taxon>Chromadorea</taxon>
        <taxon>Rhabditida</taxon>
        <taxon>Tylenchina</taxon>
        <taxon>Tylenchomorpha</taxon>
        <taxon>Tylenchoidea</taxon>
        <taxon>Heteroderidae</taxon>
        <taxon>Heteroderinae</taxon>
        <taxon>Heterodera</taxon>
    </lineage>
</organism>
<feature type="domain" description="UBC core" evidence="1">
    <location>
        <begin position="52"/>
        <end position="202"/>
    </location>
</feature>
<dbReference type="InterPro" id="IPR016135">
    <property type="entry name" value="UBQ-conjugating_enzyme/RWD"/>
</dbReference>
<dbReference type="EMBL" id="JBICBT010000683">
    <property type="protein sequence ID" value="KAL3105543.1"/>
    <property type="molecule type" value="Genomic_DNA"/>
</dbReference>
<keyword evidence="3" id="KW-1185">Reference proteome</keyword>
<accession>A0ABD2KRM0</accession>
<name>A0ABD2KRM0_9BILA</name>
<dbReference type="SUPFAM" id="SSF54495">
    <property type="entry name" value="UBC-like"/>
    <property type="match status" value="1"/>
</dbReference>